<protein>
    <submittedName>
        <fullName evidence="2">VCBS domain-containing protein</fullName>
    </submittedName>
</protein>
<proteinExistence type="predicted"/>
<dbReference type="InterPro" id="IPR001343">
    <property type="entry name" value="Hemolysn_Ca-bd"/>
</dbReference>
<dbReference type="GO" id="GO:0016020">
    <property type="term" value="C:membrane"/>
    <property type="evidence" value="ECO:0007669"/>
    <property type="project" value="InterPro"/>
</dbReference>
<dbReference type="InterPro" id="IPR010221">
    <property type="entry name" value="VCBS_dom"/>
</dbReference>
<dbReference type="PRINTS" id="PR00313">
    <property type="entry name" value="CABNDNGRPT"/>
</dbReference>
<dbReference type="Proteomes" id="UP000613011">
    <property type="component" value="Unassembled WGS sequence"/>
</dbReference>
<reference evidence="2" key="1">
    <citation type="submission" date="2021-01" db="EMBL/GenBank/DDBJ databases">
        <title>Ramlibacter sp. strain AW1 16S ribosomal RNA gene Genome sequencing and assembly.</title>
        <authorList>
            <person name="Kang M."/>
        </authorList>
    </citation>
    <scope>NUCLEOTIDE SEQUENCE</scope>
    <source>
        <strain evidence="2">AW1</strain>
    </source>
</reference>
<dbReference type="InterPro" id="IPR040853">
    <property type="entry name" value="RapA2_cadherin-like"/>
</dbReference>
<organism evidence="2 3">
    <name type="scientific">Ramlibacter aurantiacus</name>
    <dbReference type="NCBI Taxonomy" id="2801330"/>
    <lineage>
        <taxon>Bacteria</taxon>
        <taxon>Pseudomonadati</taxon>
        <taxon>Pseudomonadota</taxon>
        <taxon>Betaproteobacteria</taxon>
        <taxon>Burkholderiales</taxon>
        <taxon>Comamonadaceae</taxon>
        <taxon>Ramlibacter</taxon>
    </lineage>
</organism>
<feature type="domain" description="Cadherin" evidence="1">
    <location>
        <begin position="180"/>
        <end position="291"/>
    </location>
</feature>
<comment type="caution">
    <text evidence="2">The sequence shown here is derived from an EMBL/GenBank/DDBJ whole genome shotgun (WGS) entry which is preliminary data.</text>
</comment>
<evidence type="ECO:0000313" key="3">
    <source>
        <dbReference type="Proteomes" id="UP000613011"/>
    </source>
</evidence>
<dbReference type="Pfam" id="PF19078">
    <property type="entry name" value="Big_12"/>
    <property type="match status" value="1"/>
</dbReference>
<dbReference type="AlphaFoldDB" id="A0A937D5K8"/>
<dbReference type="NCBIfam" id="TIGR03661">
    <property type="entry name" value="T1SS_VCA0849"/>
    <property type="match status" value="1"/>
</dbReference>
<keyword evidence="3" id="KW-1185">Reference proteome</keyword>
<dbReference type="PROSITE" id="PS50268">
    <property type="entry name" value="CADHERIN_2"/>
    <property type="match status" value="1"/>
</dbReference>
<dbReference type="InterPro" id="IPR044048">
    <property type="entry name" value="Big_12"/>
</dbReference>
<dbReference type="SUPFAM" id="SSF51120">
    <property type="entry name" value="beta-Roll"/>
    <property type="match status" value="2"/>
</dbReference>
<dbReference type="Gene3D" id="2.150.10.10">
    <property type="entry name" value="Serralysin-like metalloprotease, C-terminal"/>
    <property type="match status" value="2"/>
</dbReference>
<name>A0A937D5K8_9BURK</name>
<dbReference type="InterPro" id="IPR002126">
    <property type="entry name" value="Cadherin-like_dom"/>
</dbReference>
<dbReference type="RefSeq" id="WP_201685940.1">
    <property type="nucleotide sequence ID" value="NZ_JAEQNA010000009.1"/>
</dbReference>
<accession>A0A937D5K8</accession>
<dbReference type="InterPro" id="IPR018511">
    <property type="entry name" value="Hemolysin-typ_Ca-bd_CS"/>
</dbReference>
<dbReference type="NCBIfam" id="TIGR01965">
    <property type="entry name" value="VCBS_repeat"/>
    <property type="match status" value="4"/>
</dbReference>
<dbReference type="Gene3D" id="2.60.40.10">
    <property type="entry name" value="Immunoglobulins"/>
    <property type="match status" value="2"/>
</dbReference>
<dbReference type="Pfam" id="PF00353">
    <property type="entry name" value="HemolysinCabind"/>
    <property type="match status" value="2"/>
</dbReference>
<dbReference type="GO" id="GO:0005509">
    <property type="term" value="F:calcium ion binding"/>
    <property type="evidence" value="ECO:0007669"/>
    <property type="project" value="InterPro"/>
</dbReference>
<evidence type="ECO:0000259" key="1">
    <source>
        <dbReference type="PROSITE" id="PS50268"/>
    </source>
</evidence>
<dbReference type="Pfam" id="PF17803">
    <property type="entry name" value="Cadherin_4"/>
    <property type="match status" value="3"/>
</dbReference>
<dbReference type="EMBL" id="JAEQNA010000009">
    <property type="protein sequence ID" value="MBL0422810.1"/>
    <property type="molecule type" value="Genomic_DNA"/>
</dbReference>
<dbReference type="GO" id="GO:0007156">
    <property type="term" value="P:homophilic cell adhesion via plasma membrane adhesion molecules"/>
    <property type="evidence" value="ECO:0007669"/>
    <property type="project" value="InterPro"/>
</dbReference>
<dbReference type="InterPro" id="IPR019960">
    <property type="entry name" value="T1SS_VCA0849"/>
</dbReference>
<gene>
    <name evidence="2" type="ORF">JI739_20915</name>
</gene>
<dbReference type="InterPro" id="IPR013783">
    <property type="entry name" value="Ig-like_fold"/>
</dbReference>
<sequence length="1190" mass="117473">TGGVVTWNYSVPASAVEYLAAGQPKVETFTFTISDGNGGTVERTVSVTITGTNDGPIVAAEDVTGAVTELVTPASNLTDSGTISFSDVDLTDVHSVSAVTASSGALGTLTASVTTDTTGNGTGGVVTWNYSVPASAVEYLAAGQPKVETFTFTLSDGNGGAVERTVSVTITGTNDAPTITSSAQSGSVQEDTTLSVSGSVDASDIDNGDVLTYTAAATAGAYGSLSVNSANGDWTYTLANGTNGTASAVQSLAAGESHDEVFTINVSDGKGGTTSQTVTVTVTGTNDAPKVSGAVTGTATEDGSTVTLDARANASDVDAGATLNVVNVPGTLPAGVSYSAATQSFTLDPANAAFQSLPAGVTTTVTVNYGISDGTATTAASATWTVTGTNDAPAVSGAVTATVAEGSAVSTLNALARATDVDAGTTLTVVNVPGTLPAGVTYNAGNGTFSLDPSHPGYQSLGNGQTATVTVNYGVSDGIATTAASVQWTITGVANGDTTPPTVTLTASPGNAPENGTITVTFQFSETVAGFAESDISVTAGTKVPGSFTQVDGDTYTMQFIRTANGNNPMTVTVAGGSYTDTATNPGGGGSVEVRRDGPKPVGIAGEPINLGLENPLSTDGGIVHVRVENVPEGWSFSEGARLEDGSWVMRTADPSALTITSPVTFAGALLFNMTVQWTTADGSSATASIANNIEAFPPGSPIFGWSGDDHLSGSSAADTFVIANPIGAHVIHHFDAAADKVNLIAFGATSFEELQAHLTDDGNGNALISFGAGMTVTILGVSAAQLTAANFSFDDVPVLNNTGTMTLGDGSMLPFSGIVNNTGTISLESEGAYTLLQMMQHGVTLQGGGDLTLSDSDGNAIAGSVSEVTLTNVDNTISGAGQIGGGQMTLVNAGTIAATGTQHALVIDTGSNVVVNTGLFAALGGAGLVVASATTGHGSALVGDGSQLTFGGASDADVDFAQGGTGALALGQPGAFTGTITGMDAGDSIALPGVLFTGATQVSYAAGLSGAGGTLTVSDGGSSAQFAIVGRYAQGDFQVVVGADGVARITSTAADNGTVLGSAGDDVLAGTAGDDLLVGGKGADFLTGGEGSDTFVWRAGDFGGAVDTITDFTLGDSGDMLALGGLLAGWNAGDDLSQYLQVQATEGGTLVSVDATGTGQAFEDLVLLQGVTGIDLTTLTPHINAYPLA</sequence>
<dbReference type="PROSITE" id="PS00330">
    <property type="entry name" value="HEMOLYSIN_CALCIUM"/>
    <property type="match status" value="2"/>
</dbReference>
<feature type="non-terminal residue" evidence="2">
    <location>
        <position position="1"/>
    </location>
</feature>
<evidence type="ECO:0000313" key="2">
    <source>
        <dbReference type="EMBL" id="MBL0422810.1"/>
    </source>
</evidence>
<dbReference type="InterPro" id="IPR011049">
    <property type="entry name" value="Serralysin-like_metalloprot_C"/>
</dbReference>